<dbReference type="Proteomes" id="UP000222296">
    <property type="component" value="Plasmid pAt"/>
</dbReference>
<protein>
    <submittedName>
        <fullName evidence="1">RidA family protein</fullName>
    </submittedName>
</protein>
<reference evidence="1 2" key="1">
    <citation type="journal article" date="2017" name="Genome Announc.">
        <title>Draft Genome Sequence of Agrobacterium tumefaciens Biovar 1 Strain 186, Isolated from Walnut.</title>
        <authorList>
            <person name="Poret-Peterson A.T."/>
            <person name="Bhatnagar S."/>
            <person name="McClean A.E."/>
            <person name="Kluepfel D.A."/>
        </authorList>
    </citation>
    <scope>NUCLEOTIDE SEQUENCE [LARGE SCALE GENOMIC DNA]</scope>
    <source>
        <strain evidence="1 2">186</strain>
    </source>
</reference>
<evidence type="ECO:0000313" key="2">
    <source>
        <dbReference type="Proteomes" id="UP000222296"/>
    </source>
</evidence>
<name>A0AAP9EA01_AGRTU</name>
<keyword evidence="1" id="KW-0614">Plasmid</keyword>
<dbReference type="InterPro" id="IPR035959">
    <property type="entry name" value="RutC-like_sf"/>
</dbReference>
<proteinExistence type="predicted"/>
<dbReference type="InterPro" id="IPR035709">
    <property type="entry name" value="YoaB-like"/>
</dbReference>
<gene>
    <name evidence="1" type="ORF">CG010_026775</name>
</gene>
<dbReference type="EMBL" id="CP042276">
    <property type="protein sequence ID" value="QDY97745.1"/>
    <property type="molecule type" value="Genomic_DNA"/>
</dbReference>
<organism evidence="1 2">
    <name type="scientific">Agrobacterium tumefaciens</name>
    <dbReference type="NCBI Taxonomy" id="358"/>
    <lineage>
        <taxon>Bacteria</taxon>
        <taxon>Pseudomonadati</taxon>
        <taxon>Pseudomonadota</taxon>
        <taxon>Alphaproteobacteria</taxon>
        <taxon>Hyphomicrobiales</taxon>
        <taxon>Rhizobiaceae</taxon>
        <taxon>Rhizobium/Agrobacterium group</taxon>
        <taxon>Agrobacterium</taxon>
        <taxon>Agrobacterium tumefaciens complex</taxon>
    </lineage>
</organism>
<geneLocation type="plasmid" evidence="2">
    <name>pat</name>
</geneLocation>
<dbReference type="Pfam" id="PF01042">
    <property type="entry name" value="Ribonuc_L-PSP"/>
    <property type="match status" value="1"/>
</dbReference>
<dbReference type="InterPro" id="IPR006175">
    <property type="entry name" value="YjgF/YER057c/UK114"/>
</dbReference>
<accession>A0AAP9EA01</accession>
<evidence type="ECO:0000313" key="1">
    <source>
        <dbReference type="EMBL" id="QDY97745.1"/>
    </source>
</evidence>
<dbReference type="RefSeq" id="WP_099086513.1">
    <property type="nucleotide sequence ID" value="NZ_CP042276.1"/>
</dbReference>
<dbReference type="SUPFAM" id="SSF55298">
    <property type="entry name" value="YjgF-like"/>
    <property type="match status" value="1"/>
</dbReference>
<dbReference type="AlphaFoldDB" id="A0AAP9EA01"/>
<dbReference type="PANTHER" id="PTHR47328">
    <property type="match status" value="1"/>
</dbReference>
<dbReference type="Gene3D" id="3.30.1330.40">
    <property type="entry name" value="RutC-like"/>
    <property type="match status" value="1"/>
</dbReference>
<sequence length="116" mass="12986">MTLVRYDKNHRRSRAIVHDKTVYFAGQVADDFKADIATQTAQALAKIDKLLADVGGDRKNVVAATIWLRDIADFDAMNAIWDEWVDSENPPTRCCGQVIMADPDLRVEIIPITALD</sequence>
<dbReference type="CDD" id="cd06150">
    <property type="entry name" value="YjgF_YER057c_UK114_like_2"/>
    <property type="match status" value="1"/>
</dbReference>
<dbReference type="PANTHER" id="PTHR47328:SF1">
    <property type="entry name" value="RUTC FAMILY PROTEIN YOAB"/>
    <property type="match status" value="1"/>
</dbReference>